<evidence type="ECO:0000256" key="3">
    <source>
        <dbReference type="ARBA" id="ARBA00022764"/>
    </source>
</evidence>
<dbReference type="PANTHER" id="PTHR33376">
    <property type="match status" value="1"/>
</dbReference>
<evidence type="ECO:0000256" key="1">
    <source>
        <dbReference type="ARBA" id="ARBA00004418"/>
    </source>
</evidence>
<keyword evidence="4" id="KW-0472">Membrane</keyword>
<reference evidence="6" key="1">
    <citation type="submission" date="2024-04" db="EMBL/GenBank/DDBJ databases">
        <title>Phylogenomic analyses of a clade within the roseobacter group suggest taxonomic reassignments of species of the genera Aestuariivita, Citreicella, Loktanella, Nautella, Pelagibaca, Ruegeria, Thalassobius, Thiobacimonas and Tropicibacter, and the proposal o.</title>
        <authorList>
            <person name="Jeon C.O."/>
        </authorList>
    </citation>
    <scope>NUCLEOTIDE SEQUENCE [LARGE SCALE GENOMIC DNA]</scope>
    <source>
        <strain evidence="6">BS5-3</strain>
    </source>
</reference>
<organism evidence="5 6">
    <name type="scientific">Yoonia phaeophyticola</name>
    <dbReference type="NCBI Taxonomy" id="3137369"/>
    <lineage>
        <taxon>Bacteria</taxon>
        <taxon>Pseudomonadati</taxon>
        <taxon>Pseudomonadota</taxon>
        <taxon>Alphaproteobacteria</taxon>
        <taxon>Rhodobacterales</taxon>
        <taxon>Paracoccaceae</taxon>
        <taxon>Yoonia</taxon>
    </lineage>
</organism>
<name>A0ABZ2V7Y7_9RHOB</name>
<dbReference type="Proteomes" id="UP001440612">
    <property type="component" value="Chromosome"/>
</dbReference>
<sequence>MKRPYSIRGDAAQTLKHDCSAIMTANIMEKKMNILKRLAVYANVGMATFALSTAAYAQEFTFSIHHFLSPQAPAQTVLIEPWAQSIEEASNGRIAFEIFPAMSLGGTPPELYSQVRDGVADIVWTLPGYTPGTFPRTEVFELPGIHLSDARATNLAIQDLMEILLPDYVGIHPLLVHVHAGNALHFGDGTVNSLADFDGLKIRSPSRTGAWMLEEMGAEPVGMPVPALPQALSRGAVDAGLVPFEVAIPLGLADLTSTSVEMADGARFGTSTFLFAMNLDAYNSLPDDLRKIIDDHSGAAIAADMGEAWNNIEPIGIQRALDAGNDVTQMTPEATAALTVPFDATVQRWVDEAGVVGIDAEALLGSARTMIAEYTRQ</sequence>
<dbReference type="EMBL" id="CP150951">
    <property type="protein sequence ID" value="WZC49393.2"/>
    <property type="molecule type" value="Genomic_DNA"/>
</dbReference>
<dbReference type="PANTHER" id="PTHR33376:SF15">
    <property type="entry name" value="BLL6794 PROTEIN"/>
    <property type="match status" value="1"/>
</dbReference>
<keyword evidence="4" id="KW-1133">Transmembrane helix</keyword>
<dbReference type="InterPro" id="IPR018389">
    <property type="entry name" value="DctP_fam"/>
</dbReference>
<feature type="transmembrane region" description="Helical" evidence="4">
    <location>
        <begin position="38"/>
        <end position="57"/>
    </location>
</feature>
<keyword evidence="2" id="KW-0732">Signal</keyword>
<keyword evidence="6" id="KW-1185">Reference proteome</keyword>
<comment type="subcellular location">
    <subcellularLocation>
        <location evidence="1">Periplasm</location>
    </subcellularLocation>
</comment>
<keyword evidence="3" id="KW-0574">Periplasm</keyword>
<dbReference type="RefSeq" id="WP_373636857.1">
    <property type="nucleotide sequence ID" value="NZ_CP150951.2"/>
</dbReference>
<proteinExistence type="predicted"/>
<gene>
    <name evidence="5" type="ORF">AABB29_01670</name>
</gene>
<dbReference type="NCBIfam" id="NF037995">
    <property type="entry name" value="TRAP_S1"/>
    <property type="match status" value="1"/>
</dbReference>
<evidence type="ECO:0000313" key="5">
    <source>
        <dbReference type="EMBL" id="WZC49393.2"/>
    </source>
</evidence>
<protein>
    <submittedName>
        <fullName evidence="5">TRAP transporter substrate-binding protein</fullName>
    </submittedName>
</protein>
<evidence type="ECO:0000256" key="4">
    <source>
        <dbReference type="SAM" id="Phobius"/>
    </source>
</evidence>
<evidence type="ECO:0000313" key="6">
    <source>
        <dbReference type="Proteomes" id="UP001440612"/>
    </source>
</evidence>
<evidence type="ECO:0000256" key="2">
    <source>
        <dbReference type="ARBA" id="ARBA00022729"/>
    </source>
</evidence>
<dbReference type="Gene3D" id="3.40.190.170">
    <property type="entry name" value="Bacterial extracellular solute-binding protein, family 7"/>
    <property type="match status" value="1"/>
</dbReference>
<dbReference type="Pfam" id="PF03480">
    <property type="entry name" value="DctP"/>
    <property type="match status" value="1"/>
</dbReference>
<dbReference type="CDD" id="cd13665">
    <property type="entry name" value="PBP2_TRAP_Dctp3_4"/>
    <property type="match status" value="1"/>
</dbReference>
<dbReference type="InterPro" id="IPR038404">
    <property type="entry name" value="TRAP_DctP_sf"/>
</dbReference>
<accession>A0ABZ2V7Y7</accession>
<keyword evidence="4" id="KW-0812">Transmembrane</keyword>